<comment type="caution">
    <text evidence="1">The sequence shown here is derived from an EMBL/GenBank/DDBJ whole genome shotgun (WGS) entry which is preliminary data.</text>
</comment>
<keyword evidence="2" id="KW-1185">Reference proteome</keyword>
<protein>
    <submittedName>
        <fullName evidence="1">Uncharacterized protein</fullName>
    </submittedName>
</protein>
<evidence type="ECO:0000313" key="1">
    <source>
        <dbReference type="EMBL" id="KAJ0045570.1"/>
    </source>
</evidence>
<organism evidence="1 2">
    <name type="scientific">Pistacia integerrima</name>
    <dbReference type="NCBI Taxonomy" id="434235"/>
    <lineage>
        <taxon>Eukaryota</taxon>
        <taxon>Viridiplantae</taxon>
        <taxon>Streptophyta</taxon>
        <taxon>Embryophyta</taxon>
        <taxon>Tracheophyta</taxon>
        <taxon>Spermatophyta</taxon>
        <taxon>Magnoliopsida</taxon>
        <taxon>eudicotyledons</taxon>
        <taxon>Gunneridae</taxon>
        <taxon>Pentapetalae</taxon>
        <taxon>rosids</taxon>
        <taxon>malvids</taxon>
        <taxon>Sapindales</taxon>
        <taxon>Anacardiaceae</taxon>
        <taxon>Pistacia</taxon>
    </lineage>
</organism>
<evidence type="ECO:0000313" key="2">
    <source>
        <dbReference type="Proteomes" id="UP001163603"/>
    </source>
</evidence>
<sequence>MNQTFSAAIEALRLMKSPPPEKSAGKKLLWNLCGMINFGGGGQAKSWLRILAGRIDLPLNASPWIEEDLKDLKKLYESEIADKILDARWKN</sequence>
<proteinExistence type="predicted"/>
<reference evidence="2" key="1">
    <citation type="journal article" date="2023" name="G3 (Bethesda)">
        <title>Genome assembly and association tests identify interacting loci associated with vigor, precocity, and sex in interspecific pistachio rootstocks.</title>
        <authorList>
            <person name="Palmer W."/>
            <person name="Jacygrad E."/>
            <person name="Sagayaradj S."/>
            <person name="Cavanaugh K."/>
            <person name="Han R."/>
            <person name="Bertier L."/>
            <person name="Beede B."/>
            <person name="Kafkas S."/>
            <person name="Golino D."/>
            <person name="Preece J."/>
            <person name="Michelmore R."/>
        </authorList>
    </citation>
    <scope>NUCLEOTIDE SEQUENCE [LARGE SCALE GENOMIC DNA]</scope>
</reference>
<accession>A0ACC0Z332</accession>
<gene>
    <name evidence="1" type="ORF">Pint_04588</name>
</gene>
<name>A0ACC0Z332_9ROSI</name>
<dbReference type="EMBL" id="CM047738">
    <property type="protein sequence ID" value="KAJ0045570.1"/>
    <property type="molecule type" value="Genomic_DNA"/>
</dbReference>
<dbReference type="Proteomes" id="UP001163603">
    <property type="component" value="Chromosome 3"/>
</dbReference>